<name>A0A0S2M664_CRYD1</name>
<feature type="region of interest" description="Disordered" evidence="1">
    <location>
        <begin position="1"/>
        <end position="129"/>
    </location>
</feature>
<dbReference type="GeneID" id="36393159"/>
<dbReference type="VEuPathDB" id="FungiDB:CNN00495"/>
<protein>
    <submittedName>
        <fullName evidence="2">Uncharacterized protein</fullName>
    </submittedName>
</protein>
<dbReference type="KEGG" id="cne:CNN00495"/>
<feature type="compositionally biased region" description="Polar residues" evidence="1">
    <location>
        <begin position="221"/>
        <end position="230"/>
    </location>
</feature>
<proteinExistence type="predicted"/>
<feature type="region of interest" description="Disordered" evidence="1">
    <location>
        <begin position="193"/>
        <end position="241"/>
    </location>
</feature>
<feature type="compositionally biased region" description="Basic and acidic residues" evidence="1">
    <location>
        <begin position="198"/>
        <end position="207"/>
    </location>
</feature>
<accession>A0A0S2M664</accession>
<gene>
    <name evidence="2" type="ordered locus">CNN00495</name>
</gene>
<organism evidence="2 3">
    <name type="scientific">Cryptococcus deneoformans (strain JEC21 / ATCC MYA-565)</name>
    <name type="common">Cryptococcus neoformans var. neoformans serotype D</name>
    <dbReference type="NCBI Taxonomy" id="214684"/>
    <lineage>
        <taxon>Eukaryota</taxon>
        <taxon>Fungi</taxon>
        <taxon>Dikarya</taxon>
        <taxon>Basidiomycota</taxon>
        <taxon>Agaricomycotina</taxon>
        <taxon>Tremellomycetes</taxon>
        <taxon>Tremellales</taxon>
        <taxon>Cryptococcaceae</taxon>
        <taxon>Cryptococcus</taxon>
        <taxon>Cryptococcus neoformans species complex</taxon>
    </lineage>
</organism>
<sequence>MFASQQKDLSSFTKPTSTTTSTQPYTQGEVWHTKPSLIGRINESIKDAVTSKNREDILSHEEKHQGTAETKSEFGEPLKEPSGPSSNATQSSIHSPPHPIPSLSTDVASPSISLSAHPLPSSYSTSQTISLFPQNNGEHIQHKERTIPLHAPRPGFSKSSILADKLCPLLKSSASFEGDTGTTVDMDVTAEKGEEEQDIHGNDDASDKSTSNEGPHRPLPSRSTSIATERSSPELFSPSETTSLAAVLSDPGTISPFGPPFVHSYGYGGGNSPRFGTGVGGLGGLGGGAILRPGVFGMEMMNEEVGLKRLTPIDPSK</sequence>
<feature type="compositionally biased region" description="Basic and acidic residues" evidence="1">
    <location>
        <begin position="52"/>
        <end position="79"/>
    </location>
</feature>
<evidence type="ECO:0000256" key="1">
    <source>
        <dbReference type="SAM" id="MobiDB-lite"/>
    </source>
</evidence>
<evidence type="ECO:0000313" key="2">
    <source>
        <dbReference type="EMBL" id="ALO69799.1"/>
    </source>
</evidence>
<reference evidence="2 3" key="1">
    <citation type="journal article" date="2005" name="Science">
        <title>The genome of the basidiomycetous yeast and human pathogen Cryptococcus neoformans.</title>
        <authorList>
            <person name="Loftus B.J."/>
            <person name="Fung E."/>
            <person name="Roncaglia P."/>
            <person name="Rowley D."/>
            <person name="Amedeo P."/>
            <person name="Bruno D."/>
            <person name="Vamathevan J."/>
            <person name="Miranda M."/>
            <person name="Anderson I.J."/>
            <person name="Fraser J.A."/>
            <person name="Allen J.E."/>
            <person name="Bosdet I.E."/>
            <person name="Brent M.R."/>
            <person name="Chiu R."/>
            <person name="Doering T.L."/>
            <person name="Donlin M.J."/>
            <person name="D'Souza C.A."/>
            <person name="Fox D.S."/>
            <person name="Grinberg V."/>
            <person name="Fu J."/>
            <person name="Fukushima M."/>
            <person name="Haas B.J."/>
            <person name="Huang J.C."/>
            <person name="Janbon G."/>
            <person name="Jones S.J."/>
            <person name="Koo H.L."/>
            <person name="Krzywinski M.I."/>
            <person name="Kwon-Chung J.K."/>
            <person name="Lengeler K.B."/>
            <person name="Maiti R."/>
            <person name="Marra M.A."/>
            <person name="Marra R.E."/>
            <person name="Mathewson C.A."/>
            <person name="Mitchell T.G."/>
            <person name="Pertea M."/>
            <person name="Riggs F.R."/>
            <person name="Salzberg S.L."/>
            <person name="Schein J.E."/>
            <person name="Shvartsbeyn A."/>
            <person name="Shin H."/>
            <person name="Shumway M."/>
            <person name="Specht C.A."/>
            <person name="Suh B.B."/>
            <person name="Tenney A."/>
            <person name="Utterback T.R."/>
            <person name="Wickes B.L."/>
            <person name="Wortman J.R."/>
            <person name="Wye N.H."/>
            <person name="Kronstad J.W."/>
            <person name="Lodge J.K."/>
            <person name="Heitman J."/>
            <person name="Davis R.W."/>
            <person name="Fraser C.M."/>
            <person name="Hyman R.W."/>
        </authorList>
    </citation>
    <scope>NUCLEOTIDE SEQUENCE [LARGE SCALE GENOMIC DNA]</scope>
    <source>
        <strain evidence="3">JEC21 / ATCC MYA-565</strain>
    </source>
</reference>
<dbReference type="Proteomes" id="UP000002149">
    <property type="component" value="Chromosome 14"/>
</dbReference>
<dbReference type="OrthoDB" id="10405558at2759"/>
<keyword evidence="3" id="KW-1185">Reference proteome</keyword>
<dbReference type="PaxDb" id="214684-A0A0S2M664"/>
<dbReference type="RefSeq" id="XP_024514690.1">
    <property type="nucleotide sequence ID" value="XM_024658875.1"/>
</dbReference>
<dbReference type="InParanoid" id="A0A0S2M664"/>
<feature type="compositionally biased region" description="Low complexity" evidence="1">
    <location>
        <begin position="10"/>
        <end position="22"/>
    </location>
</feature>
<dbReference type="AlphaFoldDB" id="A0A0S2M664"/>
<feature type="compositionally biased region" description="Polar residues" evidence="1">
    <location>
        <begin position="103"/>
        <end position="114"/>
    </location>
</feature>
<evidence type="ECO:0000313" key="3">
    <source>
        <dbReference type="Proteomes" id="UP000002149"/>
    </source>
</evidence>
<dbReference type="EMBL" id="AE017356">
    <property type="protein sequence ID" value="ALO69799.1"/>
    <property type="molecule type" value="Genomic_DNA"/>
</dbReference>